<sequence length="273" mass="32004">MYSFDDLDKEKADSIYFHKLLTELSDVTKRSIADVSTILHRNFSNFDNKYPYTLRQFHFYRYCSVTGFSTDSDFEKQCLSFLYAISLGKDYYEDPNPANSGYYYIEDEFEQYNISFYGFYFKAQEVYSFLKHNKLPIPPCLSFDLPRFEKGYEFGKKVIDKETEKWVSDLFGDTEDGKSVASLESEIEKLKGQLQDLELKVPNGLCQYREDDPLAIAIKLRNEVWADYDEDSRSTIPTQEWVVAKLIDDYKKFNMAKAQAQAIEKVACPIKRK</sequence>
<dbReference type="PATRIC" id="fig|1157951.4.peg.3482"/>
<proteinExistence type="predicted"/>
<reference evidence="2" key="2">
    <citation type="submission" date="2012-04" db="EMBL/GenBank/DDBJ databases">
        <title>Complete genome sequence of Providencia stuartii clinical isolate MRSN 2154.</title>
        <authorList>
            <person name="Clifford R.J."/>
            <person name="Hang J."/>
            <person name="Riley M.C."/>
            <person name="Onmus-Leone F."/>
            <person name="Kuschner R.A."/>
            <person name="Lesho E.P."/>
            <person name="Waterman P.E."/>
        </authorList>
    </citation>
    <scope>NUCLEOTIDE SEQUENCE [LARGE SCALE GENOMIC DNA]</scope>
    <source>
        <strain evidence="2">MRSN 2154</strain>
    </source>
</reference>
<evidence type="ECO:0000313" key="2">
    <source>
        <dbReference type="Proteomes" id="UP000005012"/>
    </source>
</evidence>
<accession>A0A140SSN0</accession>
<dbReference type="EMBL" id="CP003488">
    <property type="protein sequence ID" value="AFH95283.1"/>
    <property type="molecule type" value="Genomic_DNA"/>
</dbReference>
<dbReference type="Proteomes" id="UP000005012">
    <property type="component" value="Chromosome"/>
</dbReference>
<evidence type="ECO:0000313" key="1">
    <source>
        <dbReference type="EMBL" id="AFH95283.1"/>
    </source>
</evidence>
<protein>
    <submittedName>
        <fullName evidence="1">Uncharacterized protein</fullName>
    </submittedName>
</protein>
<gene>
    <name evidence="1" type="ordered locus">S70_17365</name>
</gene>
<dbReference type="KEGG" id="psi:S70_17365"/>
<reference evidence="1 2" key="1">
    <citation type="journal article" date="2012" name="J. Bacteriol.">
        <title>Complete Genome Sequence of Providencia stuartii Clinical Isolate MRSN 2154.</title>
        <authorList>
            <person name="Clifford R.J."/>
            <person name="Hang J."/>
            <person name="Riley M.C."/>
            <person name="Onmus-Leone F."/>
            <person name="Kuschner R.A."/>
            <person name="Lesho E.P."/>
            <person name="Waterman P.E."/>
        </authorList>
    </citation>
    <scope>NUCLEOTIDE SEQUENCE [LARGE SCALE GENOMIC DNA]</scope>
    <source>
        <strain evidence="1 2">MRSN 2154</strain>
    </source>
</reference>
<dbReference type="AlphaFoldDB" id="A0A140SSN0"/>
<organism evidence="1 2">
    <name type="scientific">Providencia stuartii (strain MRSN 2154)</name>
    <dbReference type="NCBI Taxonomy" id="1157951"/>
    <lineage>
        <taxon>Bacteria</taxon>
        <taxon>Pseudomonadati</taxon>
        <taxon>Pseudomonadota</taxon>
        <taxon>Gammaproteobacteria</taxon>
        <taxon>Enterobacterales</taxon>
        <taxon>Morganellaceae</taxon>
        <taxon>Providencia</taxon>
    </lineage>
</organism>
<dbReference type="HOGENOM" id="CLU_1018868_0_0_6"/>
<name>A0A140SSN0_PROSM</name>